<dbReference type="InterPro" id="IPR036116">
    <property type="entry name" value="FN3_sf"/>
</dbReference>
<dbReference type="SUPFAM" id="SSF49265">
    <property type="entry name" value="Fibronectin type III"/>
    <property type="match status" value="1"/>
</dbReference>
<feature type="domain" description="Fibronectin type-III" evidence="9">
    <location>
        <begin position="104"/>
        <end position="191"/>
    </location>
</feature>
<dbReference type="OrthoDB" id="425344at2759"/>
<comment type="caution">
    <text evidence="10">The sequence shown here is derived from an EMBL/GenBank/DDBJ whole genome shotgun (WGS) entry which is preliminary data.</text>
</comment>
<reference evidence="10 11" key="1">
    <citation type="submission" date="2017-06" db="EMBL/GenBank/DDBJ databases">
        <title>A platform for efficient transgenesis in Macrostomum lignano, a flatworm model organism for stem cell research.</title>
        <authorList>
            <person name="Berezikov E."/>
        </authorList>
    </citation>
    <scope>NUCLEOTIDE SEQUENCE [LARGE SCALE GENOMIC DNA]</scope>
    <source>
        <strain evidence="10">DV1</strain>
        <tissue evidence="10">Whole organism</tissue>
    </source>
</reference>
<feature type="region of interest" description="Disordered" evidence="7">
    <location>
        <begin position="83"/>
        <end position="105"/>
    </location>
</feature>
<evidence type="ECO:0000259" key="9">
    <source>
        <dbReference type="PROSITE" id="PS50853"/>
    </source>
</evidence>
<evidence type="ECO:0000256" key="3">
    <source>
        <dbReference type="ARBA" id="ARBA00022989"/>
    </source>
</evidence>
<dbReference type="STRING" id="282301.A0A267F144"/>
<dbReference type="SUPFAM" id="SSF53822">
    <property type="entry name" value="Periplasmic binding protein-like I"/>
    <property type="match status" value="1"/>
</dbReference>
<organism evidence="10 11">
    <name type="scientific">Macrostomum lignano</name>
    <dbReference type="NCBI Taxonomy" id="282301"/>
    <lineage>
        <taxon>Eukaryota</taxon>
        <taxon>Metazoa</taxon>
        <taxon>Spiralia</taxon>
        <taxon>Lophotrochozoa</taxon>
        <taxon>Platyhelminthes</taxon>
        <taxon>Rhabditophora</taxon>
        <taxon>Macrostomorpha</taxon>
        <taxon>Macrostomida</taxon>
        <taxon>Macrostomidae</taxon>
        <taxon>Macrostomum</taxon>
    </lineage>
</organism>
<dbReference type="PROSITE" id="PS50853">
    <property type="entry name" value="FN3"/>
    <property type="match status" value="1"/>
</dbReference>
<dbReference type="PRINTS" id="PR00248">
    <property type="entry name" value="GPCRMGR"/>
</dbReference>
<evidence type="ECO:0000313" key="10">
    <source>
        <dbReference type="EMBL" id="PAA66742.1"/>
    </source>
</evidence>
<keyword evidence="11" id="KW-1185">Reference proteome</keyword>
<evidence type="ECO:0000256" key="1">
    <source>
        <dbReference type="ARBA" id="ARBA00004141"/>
    </source>
</evidence>
<dbReference type="InterPro" id="IPR001828">
    <property type="entry name" value="ANF_lig-bd_rcpt"/>
</dbReference>
<accession>A0A267F144</accession>
<dbReference type="InterPro" id="IPR000337">
    <property type="entry name" value="GPCR_3"/>
</dbReference>
<dbReference type="GO" id="GO:0004930">
    <property type="term" value="F:G protein-coupled receptor activity"/>
    <property type="evidence" value="ECO:0007669"/>
    <property type="project" value="InterPro"/>
</dbReference>
<dbReference type="InterPro" id="IPR050726">
    <property type="entry name" value="mGluR"/>
</dbReference>
<dbReference type="EMBL" id="NIVC01001535">
    <property type="protein sequence ID" value="PAA66742.1"/>
    <property type="molecule type" value="Genomic_DNA"/>
</dbReference>
<dbReference type="Proteomes" id="UP000215902">
    <property type="component" value="Unassembled WGS sequence"/>
</dbReference>
<evidence type="ECO:0000256" key="2">
    <source>
        <dbReference type="ARBA" id="ARBA00022692"/>
    </source>
</evidence>
<evidence type="ECO:0000256" key="6">
    <source>
        <dbReference type="ARBA" id="ARBA00023180"/>
    </source>
</evidence>
<keyword evidence="6" id="KW-0325">Glycoprotein</keyword>
<keyword evidence="3 8" id="KW-1133">Transmembrane helix</keyword>
<dbReference type="Gene3D" id="3.40.50.2300">
    <property type="match status" value="1"/>
</dbReference>
<dbReference type="InterPro" id="IPR003961">
    <property type="entry name" value="FN3_dom"/>
</dbReference>
<sequence length="1499" mass="163067">NFRNCGFSFNPPLLCLSFLPKNLCSNSKGILVVCQRKTHFPDSPFSVAMPTPASSSRVSAVLLLLTVCGLTVLQLAKASTTDAPAATTEAPTTAPTTTIPTLPPVTDLKPDAARASVDSVYFSWTPVSAADASYCVNCSGKPGECNITASNYTCTGLSSGAEHSVSVIAQAPGHLDSPPSNATGKTLVAPVASVTVTGSNVNCLDVEWPASNTSYVTYQLTCGSNPPIDAGEQLKGRCCGLQSGENLTATVVVVKPGFNNSSPARTVGQTLVSPVASVTVTGSNETCLDVDWPASNTSGVAYQLDCGSGAIGVDSGTSGSCCGLQSGKRHPVTVAVVKAGFPKSSAASTVGQTRHYATAASYYRWRSLNQSEGRNCSSSLNPGLNVHISEALVDIMMYLWMNETNKNVPEICGNEVRLTHSAFLENNAGKVCLNPHNNGEIRLIKSFHALMNVEAKVTAIGSVPAMLDYKDSGSATTYRGYFEVANKPILTSGPSVTEIAYAVYRLLVTNDWSYVAIVIEAEDGAVRLSQALQSMSKADQKVCFPIVIQLTSSNATAAAKALRNFVYPDIPRLTVVYSGSGSTFLSLWDLVTGLDALTADLEKRYQLVLVGDALGSFYRATNSTRRRHFGLGTLFVFPGVLDPNPASDSLAVLLKNISSTPESMGEFHRLTDTWSRLQHFKSTTSEQCDWTKFGDLCYTQALIYDFQLLSFLPLIGSALDFSPSGVASLRRKSVSLSDLRSLVPFVDAFLRQNFTDYSLARGLSHRDRGFWQPIVKVYQSRFDSRSEAILEKLGELRIVQAGSANQNYEWDLSTMPELYEFRGGNPDNLPVKAVSGSSVCPRSCPECSKYRGKQSVEYQFGDLYIGALIPVFNRATDVYKCSDGNFDEQSTEWSTAFRYVIKLAAWASEGGATPPPGVDASLVDKQFMLGLRDLVSKVQRSRSTKLKWGYVILDSCYSAPLLTNRPALLLNGKLEPLTGLNYTKFVGFIGEASSTQTMAASQVLKQYSLPIISFASTSTALSDVFQYPFTMRTVSSDNEIIEAMMTILRHYNVDLITVAYAPNAYGLSLRDAMLTRANRDGVCIAKLLVLNCAYTDTVCKRNLANDMRRPGTRYVVFLCDSVDLAAFLNYTEVESDLEFINILATEDIDEVMFTGKNNLGVGTTMVQLVSAPEPGFLNYLNYSLTRMPPNSNNLSQWDRLYFELVHQCYLTDSFVRSDKYTQPCLPSIVASHHIRQLESRSVFVMTATQTLILGCLTAIDYLCPVVTPEPACPNFFKGDSVTQEQRANLIMYGSRLKPSGTTAQRFSGKYGGEEWSFQKIFENRMGRTPMRLMQYRKIGSAEYRFVQFGLFDGVSKSNFAESAEKLFAQERQVNPSPAKVCRRAEDCGHPKCVNSISQSAASTESGVITPRPAPSPALGLLGLLFLPGVLVGVIIFWCLRRLIPNFGSSESDYAYGDRATTELPEVSTMGRENRDSGLYDTAFDTGTESGRALPAIKAY</sequence>
<protein>
    <recommendedName>
        <fullName evidence="9">Fibronectin type-III domain-containing protein</fullName>
    </recommendedName>
</protein>
<keyword evidence="5" id="KW-0675">Receptor</keyword>
<gene>
    <name evidence="10" type="ORF">BOX15_Mlig007438g1</name>
</gene>
<evidence type="ECO:0000256" key="8">
    <source>
        <dbReference type="SAM" id="Phobius"/>
    </source>
</evidence>
<evidence type="ECO:0000256" key="4">
    <source>
        <dbReference type="ARBA" id="ARBA00023136"/>
    </source>
</evidence>
<proteinExistence type="predicted"/>
<dbReference type="GO" id="GO:0016020">
    <property type="term" value="C:membrane"/>
    <property type="evidence" value="ECO:0007669"/>
    <property type="project" value="UniProtKB-SubCell"/>
</dbReference>
<feature type="transmembrane region" description="Helical" evidence="8">
    <location>
        <begin position="1417"/>
        <end position="1439"/>
    </location>
</feature>
<dbReference type="PANTHER" id="PTHR24060">
    <property type="entry name" value="METABOTROPIC GLUTAMATE RECEPTOR"/>
    <property type="match status" value="1"/>
</dbReference>
<evidence type="ECO:0000256" key="5">
    <source>
        <dbReference type="ARBA" id="ARBA00023170"/>
    </source>
</evidence>
<evidence type="ECO:0000256" key="7">
    <source>
        <dbReference type="SAM" id="MobiDB-lite"/>
    </source>
</evidence>
<dbReference type="Pfam" id="PF01094">
    <property type="entry name" value="ANF_receptor"/>
    <property type="match status" value="1"/>
</dbReference>
<dbReference type="InterPro" id="IPR028082">
    <property type="entry name" value="Peripla_BP_I"/>
</dbReference>
<keyword evidence="2 8" id="KW-0812">Transmembrane</keyword>
<name>A0A267F144_9PLAT</name>
<feature type="non-terminal residue" evidence="10">
    <location>
        <position position="1"/>
    </location>
</feature>
<evidence type="ECO:0000313" key="11">
    <source>
        <dbReference type="Proteomes" id="UP000215902"/>
    </source>
</evidence>
<comment type="subcellular location">
    <subcellularLocation>
        <location evidence="1">Membrane</location>
        <topology evidence="1">Multi-pass membrane protein</topology>
    </subcellularLocation>
</comment>
<keyword evidence="4 8" id="KW-0472">Membrane</keyword>